<protein>
    <submittedName>
        <fullName evidence="2">DUF4190 domain-containing protein</fullName>
    </submittedName>
</protein>
<gene>
    <name evidence="2" type="ORF">A5642_23935</name>
</gene>
<dbReference type="EMBL" id="LZSF01000171">
    <property type="protein sequence ID" value="OBA85641.1"/>
    <property type="molecule type" value="Genomic_DNA"/>
</dbReference>
<comment type="caution">
    <text evidence="2">The sequence shown here is derived from an EMBL/GenBank/DDBJ whole genome shotgun (WGS) entry which is preliminary data.</text>
</comment>
<sequence length="150" mass="15452">MSMYPGGGYPPPPPPPYANQGYGAYTSTPRNGMGTAALVLGIVGLLTSWSVIGGLLFGLGAVACGVLGRGRVKQGLADNAVVAGAGIVLGALATVLAVVFVFVVIGFYRQVGFNDYTDCMTRAGQDQNAQSTCVQEFRGRIEKEFGVTVG</sequence>
<feature type="transmembrane region" description="Helical" evidence="1">
    <location>
        <begin position="35"/>
        <end position="68"/>
    </location>
</feature>
<feature type="transmembrane region" description="Helical" evidence="1">
    <location>
        <begin position="80"/>
        <end position="108"/>
    </location>
</feature>
<dbReference type="Proteomes" id="UP000093962">
    <property type="component" value="Unassembled WGS sequence"/>
</dbReference>
<keyword evidence="1" id="KW-0812">Transmembrane</keyword>
<dbReference type="OrthoDB" id="4557756at2"/>
<dbReference type="AlphaFoldDB" id="A0A1A0MKP7"/>
<evidence type="ECO:0000313" key="3">
    <source>
        <dbReference type="Proteomes" id="UP000093962"/>
    </source>
</evidence>
<evidence type="ECO:0000256" key="1">
    <source>
        <dbReference type="SAM" id="Phobius"/>
    </source>
</evidence>
<keyword evidence="1" id="KW-1133">Transmembrane helix</keyword>
<keyword evidence="1" id="KW-0472">Membrane</keyword>
<accession>A0A1A0MKP7</accession>
<organism evidence="2 3">
    <name type="scientific">Mycolicibacterium mucogenicum</name>
    <name type="common">Mycobacterium mucogenicum</name>
    <dbReference type="NCBI Taxonomy" id="56689"/>
    <lineage>
        <taxon>Bacteria</taxon>
        <taxon>Bacillati</taxon>
        <taxon>Actinomycetota</taxon>
        <taxon>Actinomycetes</taxon>
        <taxon>Mycobacteriales</taxon>
        <taxon>Mycobacteriaceae</taxon>
        <taxon>Mycolicibacterium</taxon>
    </lineage>
</organism>
<evidence type="ECO:0000313" key="2">
    <source>
        <dbReference type="EMBL" id="OBA85641.1"/>
    </source>
</evidence>
<proteinExistence type="predicted"/>
<name>A0A1A0MKP7_MYCMU</name>
<dbReference type="RefSeq" id="WP_064859561.1">
    <property type="nucleotide sequence ID" value="NZ_LZSF01000171.1"/>
</dbReference>
<reference evidence="2 3" key="1">
    <citation type="submission" date="2016-06" db="EMBL/GenBank/DDBJ databases">
        <authorList>
            <person name="Kjaerup R.B."/>
            <person name="Dalgaard T.S."/>
            <person name="Juul-Madsen H.R."/>
        </authorList>
    </citation>
    <scope>NUCLEOTIDE SEQUENCE [LARGE SCALE GENOMIC DNA]</scope>
    <source>
        <strain evidence="2 3">1199456.5</strain>
    </source>
</reference>